<dbReference type="Proteomes" id="UP000260823">
    <property type="component" value="Unassembled WGS sequence"/>
</dbReference>
<dbReference type="AlphaFoldDB" id="A0A3E2NYF9"/>
<keyword evidence="1" id="KW-0255">Endonuclease</keyword>
<reference evidence="1 2" key="1">
    <citation type="submission" date="2018-08" db="EMBL/GenBank/DDBJ databases">
        <title>Mucilaginibacter terrae sp. nov., isolated from manganese diggings.</title>
        <authorList>
            <person name="Huang Y."/>
            <person name="Zhou Z."/>
        </authorList>
    </citation>
    <scope>NUCLEOTIDE SEQUENCE [LARGE SCALE GENOMIC DNA]</scope>
    <source>
        <strain evidence="1 2">ZH6</strain>
    </source>
</reference>
<gene>
    <name evidence="1" type="ORF">DYU05_02615</name>
</gene>
<sequence length="97" mass="11470">MSDDHKKSASSHGSYGSLLFDERWRAKRALIIKRDHNKCVNCQSSDELQVHHRQYHFIKNINQFKPPWDYHSSLLITLCKRCHNKGHNKFKVPNISI</sequence>
<organism evidence="1 2">
    <name type="scientific">Mucilaginibacter terrenus</name>
    <dbReference type="NCBI Taxonomy" id="2482727"/>
    <lineage>
        <taxon>Bacteria</taxon>
        <taxon>Pseudomonadati</taxon>
        <taxon>Bacteroidota</taxon>
        <taxon>Sphingobacteriia</taxon>
        <taxon>Sphingobacteriales</taxon>
        <taxon>Sphingobacteriaceae</taxon>
        <taxon>Mucilaginibacter</taxon>
    </lineage>
</organism>
<dbReference type="GO" id="GO:0004519">
    <property type="term" value="F:endonuclease activity"/>
    <property type="evidence" value="ECO:0007669"/>
    <property type="project" value="UniProtKB-KW"/>
</dbReference>
<keyword evidence="2" id="KW-1185">Reference proteome</keyword>
<protein>
    <submittedName>
        <fullName evidence="1">HNH endonuclease</fullName>
    </submittedName>
</protein>
<keyword evidence="1" id="KW-0378">Hydrolase</keyword>
<accession>A0A3E2NYF9</accession>
<keyword evidence="1" id="KW-0540">Nuclease</keyword>
<dbReference type="EMBL" id="QWDE01000001">
    <property type="protein sequence ID" value="RFZ86033.1"/>
    <property type="molecule type" value="Genomic_DNA"/>
</dbReference>
<dbReference type="OrthoDB" id="6624755at2"/>
<comment type="caution">
    <text evidence="1">The sequence shown here is derived from an EMBL/GenBank/DDBJ whole genome shotgun (WGS) entry which is preliminary data.</text>
</comment>
<proteinExistence type="predicted"/>
<evidence type="ECO:0000313" key="2">
    <source>
        <dbReference type="Proteomes" id="UP000260823"/>
    </source>
</evidence>
<name>A0A3E2NYF9_9SPHI</name>
<evidence type="ECO:0000313" key="1">
    <source>
        <dbReference type="EMBL" id="RFZ86033.1"/>
    </source>
</evidence>